<dbReference type="SUPFAM" id="SSF46689">
    <property type="entry name" value="Homeodomain-like"/>
    <property type="match status" value="1"/>
</dbReference>
<evidence type="ECO:0000313" key="4">
    <source>
        <dbReference type="Proteomes" id="UP000789570"/>
    </source>
</evidence>
<keyword evidence="4" id="KW-1185">Reference proteome</keyword>
<dbReference type="EMBL" id="CAJVPQ010002405">
    <property type="protein sequence ID" value="CAG8595847.1"/>
    <property type="molecule type" value="Genomic_DNA"/>
</dbReference>
<protein>
    <submittedName>
        <fullName evidence="3">13896_t:CDS:1</fullName>
    </submittedName>
</protein>
<evidence type="ECO:0000256" key="1">
    <source>
        <dbReference type="SAM" id="MobiDB-lite"/>
    </source>
</evidence>
<organism evidence="3 4">
    <name type="scientific">Funneliformis caledonium</name>
    <dbReference type="NCBI Taxonomy" id="1117310"/>
    <lineage>
        <taxon>Eukaryota</taxon>
        <taxon>Fungi</taxon>
        <taxon>Fungi incertae sedis</taxon>
        <taxon>Mucoromycota</taxon>
        <taxon>Glomeromycotina</taxon>
        <taxon>Glomeromycetes</taxon>
        <taxon>Glomerales</taxon>
        <taxon>Glomeraceae</taxon>
        <taxon>Funneliformis</taxon>
    </lineage>
</organism>
<dbReference type="InterPro" id="IPR025246">
    <property type="entry name" value="IS30-like_HTH"/>
</dbReference>
<dbReference type="OrthoDB" id="2393464at2759"/>
<feature type="region of interest" description="Disordered" evidence="1">
    <location>
        <begin position="1"/>
        <end position="26"/>
    </location>
</feature>
<dbReference type="AlphaFoldDB" id="A0A9N9C9U3"/>
<dbReference type="Pfam" id="PF13936">
    <property type="entry name" value="HTH_38"/>
    <property type="match status" value="1"/>
</dbReference>
<comment type="caution">
    <text evidence="3">The sequence shown here is derived from an EMBL/GenBank/DDBJ whole genome shotgun (WGS) entry which is preliminary data.</text>
</comment>
<sequence>QTGGHCPGQLKNGGHVPIDNGNTGHIPKTCELTPFEREEIVGLSKGGHSIRNISEILGRPKSTVHNVITKYNKENCTDTAPRSGKPPALLE</sequence>
<gene>
    <name evidence="3" type="ORF">FCALED_LOCUS8336</name>
</gene>
<dbReference type="Proteomes" id="UP000789570">
    <property type="component" value="Unassembled WGS sequence"/>
</dbReference>
<feature type="domain" description="Transposase IS30-like HTH" evidence="2">
    <location>
        <begin position="31"/>
        <end position="69"/>
    </location>
</feature>
<name>A0A9N9C9U3_9GLOM</name>
<evidence type="ECO:0000313" key="3">
    <source>
        <dbReference type="EMBL" id="CAG8595847.1"/>
    </source>
</evidence>
<evidence type="ECO:0000259" key="2">
    <source>
        <dbReference type="Pfam" id="PF13936"/>
    </source>
</evidence>
<dbReference type="InterPro" id="IPR036388">
    <property type="entry name" value="WH-like_DNA-bd_sf"/>
</dbReference>
<accession>A0A9N9C9U3</accession>
<dbReference type="InterPro" id="IPR009057">
    <property type="entry name" value="Homeodomain-like_sf"/>
</dbReference>
<reference evidence="3" key="1">
    <citation type="submission" date="2021-06" db="EMBL/GenBank/DDBJ databases">
        <authorList>
            <person name="Kallberg Y."/>
            <person name="Tangrot J."/>
            <person name="Rosling A."/>
        </authorList>
    </citation>
    <scope>NUCLEOTIDE SEQUENCE</scope>
    <source>
        <strain evidence="3">UK204</strain>
    </source>
</reference>
<proteinExistence type="predicted"/>
<feature type="non-terminal residue" evidence="3">
    <location>
        <position position="1"/>
    </location>
</feature>
<dbReference type="Gene3D" id="1.10.10.10">
    <property type="entry name" value="Winged helix-like DNA-binding domain superfamily/Winged helix DNA-binding domain"/>
    <property type="match status" value="1"/>
</dbReference>